<protein>
    <submittedName>
        <fullName evidence="8">Uncharacterized membrane protein YgaE, UPF0421/DUF939 family</fullName>
    </submittedName>
</protein>
<evidence type="ECO:0000313" key="9">
    <source>
        <dbReference type="Proteomes" id="UP000199230"/>
    </source>
</evidence>
<evidence type="ECO:0000313" key="8">
    <source>
        <dbReference type="EMBL" id="SDZ13336.1"/>
    </source>
</evidence>
<feature type="transmembrane region" description="Helical" evidence="7">
    <location>
        <begin position="120"/>
        <end position="142"/>
    </location>
</feature>
<dbReference type="OrthoDB" id="1653617at2"/>
<feature type="coiled-coil region" evidence="6">
    <location>
        <begin position="277"/>
        <end position="304"/>
    </location>
</feature>
<dbReference type="AlphaFoldDB" id="A0A1H3QIU4"/>
<gene>
    <name evidence="8" type="ORF">SAMN05192546_109119</name>
</gene>
<evidence type="ECO:0000256" key="3">
    <source>
        <dbReference type="ARBA" id="ARBA00022692"/>
    </source>
</evidence>
<evidence type="ECO:0000256" key="5">
    <source>
        <dbReference type="ARBA" id="ARBA00023136"/>
    </source>
</evidence>
<evidence type="ECO:0000256" key="7">
    <source>
        <dbReference type="SAM" id="Phobius"/>
    </source>
</evidence>
<dbReference type="PANTHER" id="PTHR40064:SF1">
    <property type="entry name" value="MEMBRANE PROTEIN"/>
    <property type="match status" value="1"/>
</dbReference>
<dbReference type="InterPro" id="IPR010343">
    <property type="entry name" value="ArAE_1"/>
</dbReference>
<keyword evidence="5 7" id="KW-0472">Membrane</keyword>
<sequence>MKIGLRTIKTSIAVTIGLFAVAVLNLESPFFVTIAALIGMQATISDSWVVGRNRMLGTAVGALFGMLLAIWLPPHPILAGIAILLLIRLMILIKTPEAVVISCIVFVAVFMEAGDGAVEYALSRLFDTGLGIGIALVVNYFFMPPTYDQQVLAEIRKEAPAIIKSQNQMLGVLMRRKSISVDELQEELDRIEEGQEEIKKLVELQEKEEKIKVHGEMSMKEVMLVYKLISEMHQHLQNLMGIVEKGVSLSIMQPMEKELVSVYEELTDVEKDLEKGDDALSQRLEEIEARANAIKRKIKNQETAVPLSVEETVKLLVVLYNVEEILSKSSIIFSYSTEKRQ</sequence>
<keyword evidence="3 7" id="KW-0812">Transmembrane</keyword>
<feature type="coiled-coil region" evidence="6">
    <location>
        <begin position="174"/>
        <end position="211"/>
    </location>
</feature>
<dbReference type="EMBL" id="FNPV01000009">
    <property type="protein sequence ID" value="SDZ13336.1"/>
    <property type="molecule type" value="Genomic_DNA"/>
</dbReference>
<organism evidence="8 9">
    <name type="scientific">Tindallia californiensis</name>
    <dbReference type="NCBI Taxonomy" id="159292"/>
    <lineage>
        <taxon>Bacteria</taxon>
        <taxon>Bacillati</taxon>
        <taxon>Bacillota</taxon>
        <taxon>Clostridia</taxon>
        <taxon>Peptostreptococcales</taxon>
        <taxon>Tindalliaceae</taxon>
        <taxon>Tindallia</taxon>
    </lineage>
</organism>
<feature type="transmembrane region" description="Helical" evidence="7">
    <location>
        <begin position="12"/>
        <end position="39"/>
    </location>
</feature>
<dbReference type="Proteomes" id="UP000199230">
    <property type="component" value="Unassembled WGS sequence"/>
</dbReference>
<dbReference type="PANTHER" id="PTHR40064">
    <property type="entry name" value="MEMBRANE PROTEIN-RELATED"/>
    <property type="match status" value="1"/>
</dbReference>
<dbReference type="RefSeq" id="WP_093314961.1">
    <property type="nucleotide sequence ID" value="NZ_FNPV01000009.1"/>
</dbReference>
<accession>A0A1H3QIU4</accession>
<comment type="subcellular location">
    <subcellularLocation>
        <location evidence="1">Cell membrane</location>
        <topology evidence="1">Multi-pass membrane protein</topology>
    </subcellularLocation>
</comment>
<dbReference type="Pfam" id="PF06081">
    <property type="entry name" value="ArAE_1"/>
    <property type="match status" value="1"/>
</dbReference>
<evidence type="ECO:0000256" key="6">
    <source>
        <dbReference type="SAM" id="Coils"/>
    </source>
</evidence>
<dbReference type="GO" id="GO:0005886">
    <property type="term" value="C:plasma membrane"/>
    <property type="evidence" value="ECO:0007669"/>
    <property type="project" value="UniProtKB-SubCell"/>
</dbReference>
<feature type="transmembrane region" description="Helical" evidence="7">
    <location>
        <begin position="98"/>
        <end position="114"/>
    </location>
</feature>
<dbReference type="InterPro" id="IPR052984">
    <property type="entry name" value="UPF0421"/>
</dbReference>
<keyword evidence="2" id="KW-1003">Cell membrane</keyword>
<evidence type="ECO:0000256" key="2">
    <source>
        <dbReference type="ARBA" id="ARBA00022475"/>
    </source>
</evidence>
<proteinExistence type="predicted"/>
<evidence type="ECO:0000256" key="1">
    <source>
        <dbReference type="ARBA" id="ARBA00004651"/>
    </source>
</evidence>
<keyword evidence="4 7" id="KW-1133">Transmembrane helix</keyword>
<keyword evidence="9" id="KW-1185">Reference proteome</keyword>
<evidence type="ECO:0000256" key="4">
    <source>
        <dbReference type="ARBA" id="ARBA00022989"/>
    </source>
</evidence>
<dbReference type="STRING" id="159292.SAMN05192546_109119"/>
<reference evidence="8 9" key="1">
    <citation type="submission" date="2016-10" db="EMBL/GenBank/DDBJ databases">
        <authorList>
            <person name="de Groot N.N."/>
        </authorList>
    </citation>
    <scope>NUCLEOTIDE SEQUENCE [LARGE SCALE GENOMIC DNA]</scope>
    <source>
        <strain evidence="8 9">APO</strain>
    </source>
</reference>
<feature type="transmembrane region" description="Helical" evidence="7">
    <location>
        <begin position="59"/>
        <end position="86"/>
    </location>
</feature>
<keyword evidence="6" id="KW-0175">Coiled coil</keyword>
<name>A0A1H3QIU4_9FIRM</name>